<dbReference type="Proteomes" id="UP000004978">
    <property type="component" value="Unassembled WGS sequence"/>
</dbReference>
<evidence type="ECO:0000256" key="4">
    <source>
        <dbReference type="ARBA" id="ARBA00022478"/>
    </source>
</evidence>
<comment type="subunit">
    <text evidence="11">Homodimer. The RNAP catalytic core consists of 2 alpha, 1 beta, 1 beta' and 1 omega subunit. When a sigma factor is associated with the core the holoenzyme is formed, which can initiate transcription.</text>
</comment>
<dbReference type="InterPro" id="IPR036643">
    <property type="entry name" value="RNApol_insert_sf"/>
</dbReference>
<comment type="catalytic activity">
    <reaction evidence="10 11">
        <text>RNA(n) + a ribonucleoside 5'-triphosphate = RNA(n+1) + diphosphate</text>
        <dbReference type="Rhea" id="RHEA:21248"/>
        <dbReference type="Rhea" id="RHEA-COMP:14527"/>
        <dbReference type="Rhea" id="RHEA-COMP:17342"/>
        <dbReference type="ChEBI" id="CHEBI:33019"/>
        <dbReference type="ChEBI" id="CHEBI:61557"/>
        <dbReference type="ChEBI" id="CHEBI:140395"/>
        <dbReference type="EC" id="2.7.7.6"/>
    </reaction>
</comment>
<evidence type="ECO:0000259" key="12">
    <source>
        <dbReference type="SMART" id="SM00662"/>
    </source>
</evidence>
<dbReference type="GO" id="GO:0005737">
    <property type="term" value="C:cytoplasm"/>
    <property type="evidence" value="ECO:0007669"/>
    <property type="project" value="UniProtKB-ARBA"/>
</dbReference>
<sequence>MEKMSKLAYEQIQSSNQNINKTTFSLKPLERGFANTLGVPLRRVLLSSITGLGLFAVKIDGVEHEFQTIPGVEEDVVRLILNLQKIKFQYDPNLVSDDDIIKVTLKPDTTAEITSRFLEVKNSNIEIINKTEHIATVNKANALHLEMYLRPGRGFVSAEDNKKILNNNSLMSKVNSDIKRGIFIATDSNFSPIEKVNYEVLQLNTSSLKIEEELKFHLETNGTIEPKLAIQQACEILVAHFKLIGNVDEMKLDIFAEDKEIEVKEEDNDIDISQLQLSVRSTNALRRIGKTKLSEIADMTLEELEQVKNLGKKSIEEIIAMLAENGRQLKKGEE</sequence>
<evidence type="ECO:0000256" key="5">
    <source>
        <dbReference type="ARBA" id="ARBA00022679"/>
    </source>
</evidence>
<feature type="domain" description="DNA-directed RNA polymerase RpoA/D/Rpb3-type" evidence="12">
    <location>
        <begin position="21"/>
        <end position="247"/>
    </location>
</feature>
<dbReference type="GO" id="GO:0006351">
    <property type="term" value="P:DNA-templated transcription"/>
    <property type="evidence" value="ECO:0007669"/>
    <property type="project" value="UniProtKB-UniRule"/>
</dbReference>
<dbReference type="SMART" id="SM00662">
    <property type="entry name" value="RPOLD"/>
    <property type="match status" value="1"/>
</dbReference>
<comment type="function">
    <text evidence="11">DNA-dependent RNA polymerase catalyzes the transcription of DNA into RNA using the four ribonucleoside triphosphates as substrates.</text>
</comment>
<evidence type="ECO:0000256" key="7">
    <source>
        <dbReference type="ARBA" id="ARBA00023163"/>
    </source>
</evidence>
<dbReference type="HAMAP" id="MF_00059">
    <property type="entry name" value="RNApol_bact_RpoA"/>
    <property type="match status" value="1"/>
</dbReference>
<dbReference type="InterPro" id="IPR011262">
    <property type="entry name" value="DNA-dir_RNA_pol_insert"/>
</dbReference>
<dbReference type="RefSeq" id="WP_006608624.1">
    <property type="nucleotide sequence ID" value="NZ_AFXA01000009.1"/>
</dbReference>
<evidence type="ECO:0000256" key="10">
    <source>
        <dbReference type="ARBA" id="ARBA00048552"/>
    </source>
</evidence>
<dbReference type="GO" id="GO:0003899">
    <property type="term" value="F:DNA-directed RNA polymerase activity"/>
    <property type="evidence" value="ECO:0007669"/>
    <property type="project" value="UniProtKB-UniRule"/>
</dbReference>
<keyword evidence="7 11" id="KW-0804">Transcription</keyword>
<gene>
    <name evidence="11" type="primary">rpoA</name>
    <name evidence="13" type="ORF">MCSF7_01069</name>
</gene>
<feature type="region of interest" description="Alpha C-terminal domain (alpha-CTD)" evidence="11">
    <location>
        <begin position="268"/>
        <end position="334"/>
    </location>
</feature>
<evidence type="ECO:0000256" key="6">
    <source>
        <dbReference type="ARBA" id="ARBA00022695"/>
    </source>
</evidence>
<reference evidence="13 14" key="1">
    <citation type="journal article" date="2013" name="Genome Announc.">
        <title>Genome Sequence of Mycoplasma columbinum Strain SF7.</title>
        <authorList>
            <person name="Guo Z."/>
            <person name="Xu X."/>
            <person name="Zheng Q."/>
            <person name="Li T."/>
            <person name="Kuang S."/>
            <person name="Zhang Z."/>
            <person name="Chen Y."/>
            <person name="Lu X."/>
            <person name="Zhou R."/>
            <person name="Bi D."/>
            <person name="Jin H."/>
        </authorList>
    </citation>
    <scope>NUCLEOTIDE SEQUENCE [LARGE SCALE GENOMIC DNA]</scope>
    <source>
        <strain evidence="13 14">SF7</strain>
    </source>
</reference>
<dbReference type="SUPFAM" id="SSF55257">
    <property type="entry name" value="RBP11-like subunits of RNA polymerase"/>
    <property type="match status" value="1"/>
</dbReference>
<evidence type="ECO:0000256" key="8">
    <source>
        <dbReference type="ARBA" id="ARBA00032524"/>
    </source>
</evidence>
<proteinExistence type="inferred from homology"/>
<evidence type="ECO:0000256" key="2">
    <source>
        <dbReference type="ARBA" id="ARBA00012418"/>
    </source>
</evidence>
<dbReference type="Gene3D" id="2.170.120.12">
    <property type="entry name" value="DNA-directed RNA polymerase, insert domain"/>
    <property type="match status" value="1"/>
</dbReference>
<keyword evidence="4 11" id="KW-0240">DNA-directed RNA polymerase</keyword>
<dbReference type="AlphaFoldDB" id="F9UK07"/>
<dbReference type="STRING" id="1037410.MCSF7_01069"/>
<evidence type="ECO:0000256" key="3">
    <source>
        <dbReference type="ARBA" id="ARBA00015972"/>
    </source>
</evidence>
<dbReference type="EMBL" id="AFXA01000009">
    <property type="protein sequence ID" value="EGV00353.1"/>
    <property type="molecule type" value="Genomic_DNA"/>
</dbReference>
<dbReference type="SUPFAM" id="SSF56553">
    <property type="entry name" value="Insert subdomain of RNA polymerase alpha subunit"/>
    <property type="match status" value="1"/>
</dbReference>
<accession>F9UK07</accession>
<dbReference type="InterPro" id="IPR011260">
    <property type="entry name" value="RNAP_asu_C"/>
</dbReference>
<comment type="domain">
    <text evidence="11">The N-terminal domain is essential for RNAP assembly and basal transcription, whereas the C-terminal domain is involved in interaction with transcriptional regulators and with upstream promoter elements.</text>
</comment>
<evidence type="ECO:0000256" key="9">
    <source>
        <dbReference type="ARBA" id="ARBA00033070"/>
    </source>
</evidence>
<comment type="similarity">
    <text evidence="1 11">Belongs to the RNA polymerase alpha chain family.</text>
</comment>
<dbReference type="Gene3D" id="1.10.150.20">
    <property type="entry name" value="5' to 3' exonuclease, C-terminal subdomain"/>
    <property type="match status" value="1"/>
</dbReference>
<dbReference type="eggNOG" id="COG0202">
    <property type="taxonomic scope" value="Bacteria"/>
</dbReference>
<dbReference type="Gene3D" id="3.30.1360.10">
    <property type="entry name" value="RNA polymerase, RBP11-like subunit"/>
    <property type="match status" value="1"/>
</dbReference>
<dbReference type="GO" id="GO:0000428">
    <property type="term" value="C:DNA-directed RNA polymerase complex"/>
    <property type="evidence" value="ECO:0007669"/>
    <property type="project" value="UniProtKB-KW"/>
</dbReference>
<dbReference type="CDD" id="cd06928">
    <property type="entry name" value="RNAP_alpha_NTD"/>
    <property type="match status" value="1"/>
</dbReference>
<dbReference type="Pfam" id="PF03118">
    <property type="entry name" value="RNA_pol_A_CTD"/>
    <property type="match status" value="1"/>
</dbReference>
<keyword evidence="6 11" id="KW-0548">Nucleotidyltransferase</keyword>
<dbReference type="Pfam" id="PF01193">
    <property type="entry name" value="RNA_pol_L"/>
    <property type="match status" value="1"/>
</dbReference>
<dbReference type="Pfam" id="PF01000">
    <property type="entry name" value="RNA_pol_A_bac"/>
    <property type="match status" value="1"/>
</dbReference>
<keyword evidence="14" id="KW-1185">Reference proteome</keyword>
<feature type="region of interest" description="Alpha N-terminal domain (alpha-NTD)" evidence="11">
    <location>
        <begin position="1"/>
        <end position="259"/>
    </location>
</feature>
<evidence type="ECO:0000313" key="13">
    <source>
        <dbReference type="EMBL" id="EGV00353.1"/>
    </source>
</evidence>
<keyword evidence="5 11" id="KW-0808">Transferase</keyword>
<name>F9UK07_9BACT</name>
<dbReference type="EC" id="2.7.7.6" evidence="2 11"/>
<protein>
    <recommendedName>
        <fullName evidence="3 11">DNA-directed RNA polymerase subunit alpha</fullName>
        <shortName evidence="11">RNAP subunit alpha</shortName>
        <ecNumber evidence="2 11">2.7.7.6</ecNumber>
    </recommendedName>
    <alternativeName>
        <fullName evidence="9 11">RNA polymerase subunit alpha</fullName>
    </alternativeName>
    <alternativeName>
        <fullName evidence="8 11">Transcriptase subunit alpha</fullName>
    </alternativeName>
</protein>
<dbReference type="GO" id="GO:0046983">
    <property type="term" value="F:protein dimerization activity"/>
    <property type="evidence" value="ECO:0007669"/>
    <property type="project" value="InterPro"/>
</dbReference>
<dbReference type="GO" id="GO:0003677">
    <property type="term" value="F:DNA binding"/>
    <property type="evidence" value="ECO:0007669"/>
    <property type="project" value="UniProtKB-UniRule"/>
</dbReference>
<organism evidence="13 14">
    <name type="scientific">Mycoplasmopsis columbina SF7</name>
    <dbReference type="NCBI Taxonomy" id="1037410"/>
    <lineage>
        <taxon>Bacteria</taxon>
        <taxon>Bacillati</taxon>
        <taxon>Mycoplasmatota</taxon>
        <taxon>Mycoplasmoidales</taxon>
        <taxon>Metamycoplasmataceae</taxon>
        <taxon>Mycoplasmopsis</taxon>
    </lineage>
</organism>
<comment type="caution">
    <text evidence="13">The sequence shown here is derived from an EMBL/GenBank/DDBJ whole genome shotgun (WGS) entry which is preliminary data.</text>
</comment>
<evidence type="ECO:0000256" key="11">
    <source>
        <dbReference type="HAMAP-Rule" id="MF_00059"/>
    </source>
</evidence>
<dbReference type="InterPro" id="IPR011773">
    <property type="entry name" value="DNA-dir_RpoA"/>
</dbReference>
<dbReference type="InterPro" id="IPR011263">
    <property type="entry name" value="DNA-dir_RNA_pol_RpoA/D/Rpb3"/>
</dbReference>
<evidence type="ECO:0000256" key="1">
    <source>
        <dbReference type="ARBA" id="ARBA00007123"/>
    </source>
</evidence>
<dbReference type="NCBIfam" id="TIGR02027">
    <property type="entry name" value="rpoA"/>
    <property type="match status" value="1"/>
</dbReference>
<dbReference type="SUPFAM" id="SSF47789">
    <property type="entry name" value="C-terminal domain of RNA polymerase alpha subunit"/>
    <property type="match status" value="1"/>
</dbReference>
<dbReference type="NCBIfam" id="NF003519">
    <property type="entry name" value="PRK05182.2-5"/>
    <property type="match status" value="1"/>
</dbReference>
<evidence type="ECO:0000313" key="14">
    <source>
        <dbReference type="Proteomes" id="UP000004978"/>
    </source>
</evidence>
<dbReference type="InterPro" id="IPR036603">
    <property type="entry name" value="RBP11-like"/>
</dbReference>